<dbReference type="CDD" id="cd00082">
    <property type="entry name" value="HisKA"/>
    <property type="match status" value="1"/>
</dbReference>
<keyword evidence="7 14" id="KW-0418">Kinase</keyword>
<dbReference type="Pfam" id="PF00672">
    <property type="entry name" value="HAMP"/>
    <property type="match status" value="1"/>
</dbReference>
<protein>
    <recommendedName>
        <fullName evidence="3">histidine kinase</fullName>
        <ecNumber evidence="3">2.7.13.3</ecNumber>
    </recommendedName>
</protein>
<evidence type="ECO:0000313" key="14">
    <source>
        <dbReference type="EMBL" id="MEQ2579380.1"/>
    </source>
</evidence>
<dbReference type="Proteomes" id="UP001470288">
    <property type="component" value="Unassembled WGS sequence"/>
</dbReference>
<gene>
    <name evidence="14" type="ORF">WMO62_11160</name>
</gene>
<dbReference type="Pfam" id="PF00512">
    <property type="entry name" value="HisKA"/>
    <property type="match status" value="1"/>
</dbReference>
<dbReference type="RefSeq" id="WP_349144685.1">
    <property type="nucleotide sequence ID" value="NZ_JBBMFC010000019.1"/>
</dbReference>
<reference evidence="14 15" key="1">
    <citation type="submission" date="2024-03" db="EMBL/GenBank/DDBJ databases">
        <title>Human intestinal bacterial collection.</title>
        <authorList>
            <person name="Pauvert C."/>
            <person name="Hitch T.C.A."/>
            <person name="Clavel T."/>
        </authorList>
    </citation>
    <scope>NUCLEOTIDE SEQUENCE [LARGE SCALE GENOMIC DNA]</scope>
    <source>
        <strain evidence="14 15">CLA-AA-H78B</strain>
    </source>
</reference>
<dbReference type="SUPFAM" id="SSF47384">
    <property type="entry name" value="Homodimeric domain of signal transducing histidine kinase"/>
    <property type="match status" value="1"/>
</dbReference>
<dbReference type="SUPFAM" id="SSF55874">
    <property type="entry name" value="ATPase domain of HSP90 chaperone/DNA topoisomerase II/histidine kinase"/>
    <property type="match status" value="1"/>
</dbReference>
<keyword evidence="10 11" id="KW-0472">Membrane</keyword>
<name>A0ABV1I3I3_9FIRM</name>
<dbReference type="EMBL" id="JBBMFC010000019">
    <property type="protein sequence ID" value="MEQ2579380.1"/>
    <property type="molecule type" value="Genomic_DNA"/>
</dbReference>
<comment type="caution">
    <text evidence="14">The sequence shown here is derived from an EMBL/GenBank/DDBJ whole genome shotgun (WGS) entry which is preliminary data.</text>
</comment>
<dbReference type="GO" id="GO:0016301">
    <property type="term" value="F:kinase activity"/>
    <property type="evidence" value="ECO:0007669"/>
    <property type="project" value="UniProtKB-KW"/>
</dbReference>
<dbReference type="PROSITE" id="PS50109">
    <property type="entry name" value="HIS_KIN"/>
    <property type="match status" value="1"/>
</dbReference>
<evidence type="ECO:0000256" key="5">
    <source>
        <dbReference type="ARBA" id="ARBA00022679"/>
    </source>
</evidence>
<evidence type="ECO:0000256" key="2">
    <source>
        <dbReference type="ARBA" id="ARBA00004370"/>
    </source>
</evidence>
<sequence length="476" mass="54097">MKKWSIRTKITLLFTVALTLMATLSCLIVFSVSHQVIQKTVRDNLIENVERNVDEIEYYETLDEIQPDPDFTNHVDLLFPYKSGFLEVDDDFLKQINGVFTSLYNQDQELIYGENPIAVASQSVEFKNSVIQTVNADHTKYYIFDRMLKTGCQDLWLRGVVSKDQGHAELSSITRLSLILMPVLILLSVLISYLFSGQILKPIRQISDTALHISTGNDLKQRIELNRGEDELHQLADQFNHMFQRLDQAFETEQQFTSDASHELRTPMSVILAQCELSLSDPETSVSSRTAFLTIQRQGKRMSRLINDMLDYTRLEMRPDRYPKQNVDLSALTTSLCDDMALIRQQGIQLTADIQPEINIYGNPQLLSRLVTNLISNAYRYGKENGHILVRLHSNDTDASERRSLSLSVEDDGIGISKEEQKHIFQRFYQVDPSRSGAGTGLGLSMVQQIAEFHNGTVTVKSAPDDGSIFTVLMFL</sequence>
<dbReference type="PRINTS" id="PR00344">
    <property type="entry name" value="BCTRLSENSOR"/>
</dbReference>
<dbReference type="SMART" id="SM00387">
    <property type="entry name" value="HATPase_c"/>
    <property type="match status" value="1"/>
</dbReference>
<keyword evidence="5" id="KW-0808">Transferase</keyword>
<dbReference type="InterPro" id="IPR003594">
    <property type="entry name" value="HATPase_dom"/>
</dbReference>
<dbReference type="PANTHER" id="PTHR45436:SF5">
    <property type="entry name" value="SENSOR HISTIDINE KINASE TRCS"/>
    <property type="match status" value="1"/>
</dbReference>
<dbReference type="InterPro" id="IPR003661">
    <property type="entry name" value="HisK_dim/P_dom"/>
</dbReference>
<proteinExistence type="predicted"/>
<dbReference type="SMART" id="SM00304">
    <property type="entry name" value="HAMP"/>
    <property type="match status" value="1"/>
</dbReference>
<dbReference type="Gene3D" id="6.10.340.10">
    <property type="match status" value="1"/>
</dbReference>
<comment type="catalytic activity">
    <reaction evidence="1">
        <text>ATP + protein L-histidine = ADP + protein N-phospho-L-histidine.</text>
        <dbReference type="EC" id="2.7.13.3"/>
    </reaction>
</comment>
<dbReference type="InterPro" id="IPR004358">
    <property type="entry name" value="Sig_transdc_His_kin-like_C"/>
</dbReference>
<dbReference type="CDD" id="cd00075">
    <property type="entry name" value="HATPase"/>
    <property type="match status" value="1"/>
</dbReference>
<evidence type="ECO:0000259" key="12">
    <source>
        <dbReference type="PROSITE" id="PS50109"/>
    </source>
</evidence>
<evidence type="ECO:0000256" key="6">
    <source>
        <dbReference type="ARBA" id="ARBA00022692"/>
    </source>
</evidence>
<dbReference type="Gene3D" id="3.30.565.10">
    <property type="entry name" value="Histidine kinase-like ATPase, C-terminal domain"/>
    <property type="match status" value="1"/>
</dbReference>
<dbReference type="InterPro" id="IPR005467">
    <property type="entry name" value="His_kinase_dom"/>
</dbReference>
<organism evidence="14 15">
    <name type="scientific">Hominiventricola aquisgranensis</name>
    <dbReference type="NCBI Taxonomy" id="3133164"/>
    <lineage>
        <taxon>Bacteria</taxon>
        <taxon>Bacillati</taxon>
        <taxon>Bacillota</taxon>
        <taxon>Clostridia</taxon>
        <taxon>Lachnospirales</taxon>
        <taxon>Lachnospiraceae</taxon>
        <taxon>Hominiventricola</taxon>
    </lineage>
</organism>
<dbReference type="PANTHER" id="PTHR45436">
    <property type="entry name" value="SENSOR HISTIDINE KINASE YKOH"/>
    <property type="match status" value="1"/>
</dbReference>
<dbReference type="InterPro" id="IPR036097">
    <property type="entry name" value="HisK_dim/P_sf"/>
</dbReference>
<dbReference type="InterPro" id="IPR003660">
    <property type="entry name" value="HAMP_dom"/>
</dbReference>
<comment type="subcellular location">
    <subcellularLocation>
        <location evidence="2">Membrane</location>
    </subcellularLocation>
</comment>
<dbReference type="EC" id="2.7.13.3" evidence="3"/>
<evidence type="ECO:0000256" key="1">
    <source>
        <dbReference type="ARBA" id="ARBA00000085"/>
    </source>
</evidence>
<evidence type="ECO:0000256" key="9">
    <source>
        <dbReference type="ARBA" id="ARBA00023012"/>
    </source>
</evidence>
<keyword evidence="6 11" id="KW-0812">Transmembrane</keyword>
<accession>A0ABV1I3I3</accession>
<feature type="transmembrane region" description="Helical" evidence="11">
    <location>
        <begin position="176"/>
        <end position="195"/>
    </location>
</feature>
<keyword evidence="15" id="KW-1185">Reference proteome</keyword>
<feature type="domain" description="Histidine kinase" evidence="12">
    <location>
        <begin position="259"/>
        <end position="476"/>
    </location>
</feature>
<dbReference type="Gene3D" id="1.10.287.130">
    <property type="match status" value="1"/>
</dbReference>
<dbReference type="InterPro" id="IPR036890">
    <property type="entry name" value="HATPase_C_sf"/>
</dbReference>
<dbReference type="SMART" id="SM00388">
    <property type="entry name" value="HisKA"/>
    <property type="match status" value="1"/>
</dbReference>
<feature type="domain" description="HAMP" evidence="13">
    <location>
        <begin position="197"/>
        <end position="251"/>
    </location>
</feature>
<keyword evidence="4" id="KW-0597">Phosphoprotein</keyword>
<dbReference type="SUPFAM" id="SSF158472">
    <property type="entry name" value="HAMP domain-like"/>
    <property type="match status" value="1"/>
</dbReference>
<keyword evidence="9" id="KW-0902">Two-component regulatory system</keyword>
<dbReference type="CDD" id="cd06225">
    <property type="entry name" value="HAMP"/>
    <property type="match status" value="1"/>
</dbReference>
<evidence type="ECO:0000256" key="11">
    <source>
        <dbReference type="SAM" id="Phobius"/>
    </source>
</evidence>
<dbReference type="Pfam" id="PF02518">
    <property type="entry name" value="HATPase_c"/>
    <property type="match status" value="1"/>
</dbReference>
<evidence type="ECO:0000256" key="8">
    <source>
        <dbReference type="ARBA" id="ARBA00022989"/>
    </source>
</evidence>
<evidence type="ECO:0000259" key="13">
    <source>
        <dbReference type="PROSITE" id="PS50885"/>
    </source>
</evidence>
<dbReference type="PROSITE" id="PS50885">
    <property type="entry name" value="HAMP"/>
    <property type="match status" value="1"/>
</dbReference>
<evidence type="ECO:0000256" key="3">
    <source>
        <dbReference type="ARBA" id="ARBA00012438"/>
    </source>
</evidence>
<evidence type="ECO:0000256" key="4">
    <source>
        <dbReference type="ARBA" id="ARBA00022553"/>
    </source>
</evidence>
<dbReference type="PROSITE" id="PS51257">
    <property type="entry name" value="PROKAR_LIPOPROTEIN"/>
    <property type="match status" value="1"/>
</dbReference>
<keyword evidence="8 11" id="KW-1133">Transmembrane helix</keyword>
<evidence type="ECO:0000256" key="7">
    <source>
        <dbReference type="ARBA" id="ARBA00022777"/>
    </source>
</evidence>
<evidence type="ECO:0000313" key="15">
    <source>
        <dbReference type="Proteomes" id="UP001470288"/>
    </source>
</evidence>
<dbReference type="InterPro" id="IPR050428">
    <property type="entry name" value="TCS_sensor_his_kinase"/>
</dbReference>
<evidence type="ECO:0000256" key="10">
    <source>
        <dbReference type="ARBA" id="ARBA00023136"/>
    </source>
</evidence>